<evidence type="ECO:0000313" key="3">
    <source>
        <dbReference type="Proteomes" id="UP001152622"/>
    </source>
</evidence>
<feature type="region of interest" description="Disordered" evidence="1">
    <location>
        <begin position="37"/>
        <end position="57"/>
    </location>
</feature>
<sequence length="258" mass="29036">MVQGPMDLLKRQWEGPPSVSSERGIVQYVLGTTYGFPKRLSRPGTTSTPGRDASNQVKRSCSSCRLQPRPRRINVLQHTIRIKPGQGPVRQRPYRVAERLMGPLKTEIRKMIQLGVIKPSDTTFNGLQGCDTTASFVQFEAEAQPNDSSYSSSFSDISHEEDLIPPASVPRAAPPPSGTNSATFIPSFPTARRTRSPDLQRILLEMEIARVDMETEKLWMEKEKLELEKRKLALEIKLLEQKSRPSYTIADDNVFLNL</sequence>
<dbReference type="SUPFAM" id="SSF56672">
    <property type="entry name" value="DNA/RNA polymerases"/>
    <property type="match status" value="1"/>
</dbReference>
<reference evidence="2" key="1">
    <citation type="journal article" date="2023" name="Science">
        <title>Genome structures resolve the early diversification of teleost fishes.</title>
        <authorList>
            <person name="Parey E."/>
            <person name="Louis A."/>
            <person name="Montfort J."/>
            <person name="Bouchez O."/>
            <person name="Roques C."/>
            <person name="Iampietro C."/>
            <person name="Lluch J."/>
            <person name="Castinel A."/>
            <person name="Donnadieu C."/>
            <person name="Desvignes T."/>
            <person name="Floi Bucao C."/>
            <person name="Jouanno E."/>
            <person name="Wen M."/>
            <person name="Mejri S."/>
            <person name="Dirks R."/>
            <person name="Jansen H."/>
            <person name="Henkel C."/>
            <person name="Chen W.J."/>
            <person name="Zahm M."/>
            <person name="Cabau C."/>
            <person name="Klopp C."/>
            <person name="Thompson A.W."/>
            <person name="Robinson-Rechavi M."/>
            <person name="Braasch I."/>
            <person name="Lecointre G."/>
            <person name="Bobe J."/>
            <person name="Postlethwait J.H."/>
            <person name="Berthelot C."/>
            <person name="Roest Crollius H."/>
            <person name="Guiguen Y."/>
        </authorList>
    </citation>
    <scope>NUCLEOTIDE SEQUENCE</scope>
    <source>
        <strain evidence="2">WJC10195</strain>
    </source>
</reference>
<feature type="region of interest" description="Disordered" evidence="1">
    <location>
        <begin position="171"/>
        <end position="192"/>
    </location>
</feature>
<proteinExistence type="predicted"/>
<dbReference type="AlphaFoldDB" id="A0A9Q1EAY5"/>
<name>A0A9Q1EAY5_SYNKA</name>
<evidence type="ECO:0000313" key="2">
    <source>
        <dbReference type="EMBL" id="KAJ8335420.1"/>
    </source>
</evidence>
<keyword evidence="3" id="KW-1185">Reference proteome</keyword>
<dbReference type="Proteomes" id="UP001152622">
    <property type="component" value="Chromosome 20"/>
</dbReference>
<organism evidence="2 3">
    <name type="scientific">Synaphobranchus kaupii</name>
    <name type="common">Kaup's arrowtooth eel</name>
    <dbReference type="NCBI Taxonomy" id="118154"/>
    <lineage>
        <taxon>Eukaryota</taxon>
        <taxon>Metazoa</taxon>
        <taxon>Chordata</taxon>
        <taxon>Craniata</taxon>
        <taxon>Vertebrata</taxon>
        <taxon>Euteleostomi</taxon>
        <taxon>Actinopterygii</taxon>
        <taxon>Neopterygii</taxon>
        <taxon>Teleostei</taxon>
        <taxon>Anguilliformes</taxon>
        <taxon>Synaphobranchidae</taxon>
        <taxon>Synaphobranchus</taxon>
    </lineage>
</organism>
<gene>
    <name evidence="2" type="ORF">SKAU_G00387620</name>
</gene>
<feature type="compositionally biased region" description="Polar residues" evidence="1">
    <location>
        <begin position="43"/>
        <end position="57"/>
    </location>
</feature>
<accession>A0A9Q1EAY5</accession>
<evidence type="ECO:0000256" key="1">
    <source>
        <dbReference type="SAM" id="MobiDB-lite"/>
    </source>
</evidence>
<comment type="caution">
    <text evidence="2">The sequence shown here is derived from an EMBL/GenBank/DDBJ whole genome shotgun (WGS) entry which is preliminary data.</text>
</comment>
<protein>
    <submittedName>
        <fullName evidence="2">Uncharacterized protein</fullName>
    </submittedName>
</protein>
<dbReference type="EMBL" id="JAINUF010000020">
    <property type="protein sequence ID" value="KAJ8335420.1"/>
    <property type="molecule type" value="Genomic_DNA"/>
</dbReference>
<dbReference type="Gene3D" id="3.10.10.10">
    <property type="entry name" value="HIV Type 1 Reverse Transcriptase, subunit A, domain 1"/>
    <property type="match status" value="1"/>
</dbReference>
<dbReference type="InterPro" id="IPR043502">
    <property type="entry name" value="DNA/RNA_pol_sf"/>
</dbReference>